<dbReference type="OrthoDB" id="4376109at2"/>
<dbReference type="AlphaFoldDB" id="A0A1I4GWA4"/>
<dbReference type="EMBL" id="FOTR01000001">
    <property type="protein sequence ID" value="SFL34245.1"/>
    <property type="molecule type" value="Genomic_DNA"/>
</dbReference>
<evidence type="ECO:0000256" key="1">
    <source>
        <dbReference type="SAM" id="Phobius"/>
    </source>
</evidence>
<protein>
    <submittedName>
        <fullName evidence="2">Uncharacterized protein</fullName>
    </submittedName>
</protein>
<keyword evidence="1" id="KW-1133">Transmembrane helix</keyword>
<dbReference type="STRING" id="334253.SAMN04487943_10169"/>
<evidence type="ECO:0000313" key="2">
    <source>
        <dbReference type="EMBL" id="SFL34245.1"/>
    </source>
</evidence>
<feature type="transmembrane region" description="Helical" evidence="1">
    <location>
        <begin position="6"/>
        <end position="25"/>
    </location>
</feature>
<name>A0A1I4GWA4_9BACI</name>
<gene>
    <name evidence="2" type="ORF">SAMN04487943_10169</name>
</gene>
<dbReference type="Proteomes" id="UP000198565">
    <property type="component" value="Unassembled WGS sequence"/>
</dbReference>
<accession>A0A1I4GWA4</accession>
<dbReference type="RefSeq" id="WP_091479453.1">
    <property type="nucleotide sequence ID" value="NZ_FOTR01000001.1"/>
</dbReference>
<sequence>MMAILELVGLFAIIFSITYLSFHFIKKITNKERVLSKKIFYLSLLGGISLFVLAVIVDDSTVYAELDEVKTHNEEL</sequence>
<keyword evidence="3" id="KW-1185">Reference proteome</keyword>
<organism evidence="2 3">
    <name type="scientific">Gracilibacillus orientalis</name>
    <dbReference type="NCBI Taxonomy" id="334253"/>
    <lineage>
        <taxon>Bacteria</taxon>
        <taxon>Bacillati</taxon>
        <taxon>Bacillota</taxon>
        <taxon>Bacilli</taxon>
        <taxon>Bacillales</taxon>
        <taxon>Bacillaceae</taxon>
        <taxon>Gracilibacillus</taxon>
    </lineage>
</organism>
<feature type="transmembrane region" description="Helical" evidence="1">
    <location>
        <begin position="39"/>
        <end position="57"/>
    </location>
</feature>
<evidence type="ECO:0000313" key="3">
    <source>
        <dbReference type="Proteomes" id="UP000198565"/>
    </source>
</evidence>
<reference evidence="3" key="1">
    <citation type="submission" date="2016-10" db="EMBL/GenBank/DDBJ databases">
        <authorList>
            <person name="Varghese N."/>
            <person name="Submissions S."/>
        </authorList>
    </citation>
    <scope>NUCLEOTIDE SEQUENCE [LARGE SCALE GENOMIC DNA]</scope>
    <source>
        <strain evidence="3">CGMCC 1.4250</strain>
    </source>
</reference>
<proteinExistence type="predicted"/>
<keyword evidence="1" id="KW-0472">Membrane</keyword>
<keyword evidence="1" id="KW-0812">Transmembrane</keyword>